<proteinExistence type="predicted"/>
<evidence type="ECO:0000313" key="1">
    <source>
        <dbReference type="EMBL" id="GAG94908.1"/>
    </source>
</evidence>
<dbReference type="AlphaFoldDB" id="X1CF79"/>
<accession>X1CF79</accession>
<protein>
    <submittedName>
        <fullName evidence="1">Uncharacterized protein</fullName>
    </submittedName>
</protein>
<comment type="caution">
    <text evidence="1">The sequence shown here is derived from an EMBL/GenBank/DDBJ whole genome shotgun (WGS) entry which is preliminary data.</text>
</comment>
<gene>
    <name evidence="1" type="ORF">S01H4_36765</name>
</gene>
<dbReference type="EMBL" id="BART01019681">
    <property type="protein sequence ID" value="GAG94908.1"/>
    <property type="molecule type" value="Genomic_DNA"/>
</dbReference>
<name>X1CF79_9ZZZZ</name>
<sequence length="31" mass="3589">GGYVAKVKAISRKRMNGKKCGKKLRFCIEYR</sequence>
<feature type="non-terminal residue" evidence="1">
    <location>
        <position position="1"/>
    </location>
</feature>
<organism evidence="1">
    <name type="scientific">marine sediment metagenome</name>
    <dbReference type="NCBI Taxonomy" id="412755"/>
    <lineage>
        <taxon>unclassified sequences</taxon>
        <taxon>metagenomes</taxon>
        <taxon>ecological metagenomes</taxon>
    </lineage>
</organism>
<reference evidence="1" key="1">
    <citation type="journal article" date="2014" name="Front. Microbiol.">
        <title>High frequency of phylogenetically diverse reductive dehalogenase-homologous genes in deep subseafloor sedimentary metagenomes.</title>
        <authorList>
            <person name="Kawai M."/>
            <person name="Futagami T."/>
            <person name="Toyoda A."/>
            <person name="Takaki Y."/>
            <person name="Nishi S."/>
            <person name="Hori S."/>
            <person name="Arai W."/>
            <person name="Tsubouchi T."/>
            <person name="Morono Y."/>
            <person name="Uchiyama I."/>
            <person name="Ito T."/>
            <person name="Fujiyama A."/>
            <person name="Inagaki F."/>
            <person name="Takami H."/>
        </authorList>
    </citation>
    <scope>NUCLEOTIDE SEQUENCE</scope>
    <source>
        <strain evidence="1">Expedition CK06-06</strain>
    </source>
</reference>